<dbReference type="EMBL" id="CM042043">
    <property type="protein sequence ID" value="KAI3693532.1"/>
    <property type="molecule type" value="Genomic_DNA"/>
</dbReference>
<reference evidence="2" key="1">
    <citation type="journal article" date="2022" name="Mol. Ecol. Resour.">
        <title>The genomes of chicory, endive, great burdock and yacon provide insights into Asteraceae palaeo-polyploidization history and plant inulin production.</title>
        <authorList>
            <person name="Fan W."/>
            <person name="Wang S."/>
            <person name="Wang H."/>
            <person name="Wang A."/>
            <person name="Jiang F."/>
            <person name="Liu H."/>
            <person name="Zhao H."/>
            <person name="Xu D."/>
            <person name="Zhang Y."/>
        </authorList>
    </citation>
    <scope>NUCLEOTIDE SEQUENCE [LARGE SCALE GENOMIC DNA]</scope>
    <source>
        <strain evidence="2">cv. Yunnan</strain>
    </source>
</reference>
<keyword evidence="2" id="KW-1185">Reference proteome</keyword>
<organism evidence="1 2">
    <name type="scientific">Smallanthus sonchifolius</name>
    <dbReference type="NCBI Taxonomy" id="185202"/>
    <lineage>
        <taxon>Eukaryota</taxon>
        <taxon>Viridiplantae</taxon>
        <taxon>Streptophyta</taxon>
        <taxon>Embryophyta</taxon>
        <taxon>Tracheophyta</taxon>
        <taxon>Spermatophyta</taxon>
        <taxon>Magnoliopsida</taxon>
        <taxon>eudicotyledons</taxon>
        <taxon>Gunneridae</taxon>
        <taxon>Pentapetalae</taxon>
        <taxon>asterids</taxon>
        <taxon>campanulids</taxon>
        <taxon>Asterales</taxon>
        <taxon>Asteraceae</taxon>
        <taxon>Asteroideae</taxon>
        <taxon>Heliantheae alliance</taxon>
        <taxon>Millerieae</taxon>
        <taxon>Smallanthus</taxon>
    </lineage>
</organism>
<gene>
    <name evidence="1" type="ORF">L1987_76476</name>
</gene>
<name>A0ACB8Z6B1_9ASTR</name>
<reference evidence="1 2" key="2">
    <citation type="journal article" date="2022" name="Mol. Ecol. Resour.">
        <title>The genomes of chicory, endive, great burdock and yacon provide insights into Asteraceae paleo-polyploidization history and plant inulin production.</title>
        <authorList>
            <person name="Fan W."/>
            <person name="Wang S."/>
            <person name="Wang H."/>
            <person name="Wang A."/>
            <person name="Jiang F."/>
            <person name="Liu H."/>
            <person name="Zhao H."/>
            <person name="Xu D."/>
            <person name="Zhang Y."/>
        </authorList>
    </citation>
    <scope>NUCLEOTIDE SEQUENCE [LARGE SCALE GENOMIC DNA]</scope>
    <source>
        <strain evidence="2">cv. Yunnan</strain>
        <tissue evidence="1">Leaves</tissue>
    </source>
</reference>
<evidence type="ECO:0000313" key="2">
    <source>
        <dbReference type="Proteomes" id="UP001056120"/>
    </source>
</evidence>
<comment type="caution">
    <text evidence="1">The sequence shown here is derived from an EMBL/GenBank/DDBJ whole genome shotgun (WGS) entry which is preliminary data.</text>
</comment>
<dbReference type="Proteomes" id="UP001056120">
    <property type="component" value="Linkage Group LG26"/>
</dbReference>
<evidence type="ECO:0000313" key="1">
    <source>
        <dbReference type="EMBL" id="KAI3693532.1"/>
    </source>
</evidence>
<accession>A0ACB8Z6B1</accession>
<protein>
    <submittedName>
        <fullName evidence="1">Uncharacterized protein</fullName>
    </submittedName>
</protein>
<sequence>MSSLATVLLFILLLLTTTTAAAVSKTPTLPEWLEEYIFPDILHVKSYTLNKESGEFKINLRATIDISSTSESDGFHLKCKSTIRGVMSKDMSSVTKLEGVSAKVGVSWADIQEITRIGFIAFSFTLVSVVVVILLPFSIVSHSPSCSVVGGFCTKVLGFVKEKMKKHWSL</sequence>
<proteinExistence type="predicted"/>